<evidence type="ECO:0000256" key="2">
    <source>
        <dbReference type="ARBA" id="ARBA00022801"/>
    </source>
</evidence>
<dbReference type="AlphaFoldDB" id="A0A060CLD4"/>
<name>A0A060CLD4_9NOCA</name>
<dbReference type="InterPro" id="IPR036962">
    <property type="entry name" value="Glyco_hydro_3_N_sf"/>
</dbReference>
<dbReference type="PANTHER" id="PTHR42715:SF10">
    <property type="entry name" value="BETA-GLUCOSIDASE"/>
    <property type="match status" value="1"/>
</dbReference>
<dbReference type="GO" id="GO:0004553">
    <property type="term" value="F:hydrolase activity, hydrolyzing O-glycosyl compounds"/>
    <property type="evidence" value="ECO:0007669"/>
    <property type="project" value="InterPro"/>
</dbReference>
<evidence type="ECO:0000313" key="3">
    <source>
        <dbReference type="EMBL" id="AIA93621.1"/>
    </source>
</evidence>
<comment type="similarity">
    <text evidence="1">Belongs to the glycosyl hydrolase 3 family.</text>
</comment>
<dbReference type="Gene3D" id="3.40.50.1700">
    <property type="entry name" value="Glycoside hydrolase family 3 C-terminal domain"/>
    <property type="match status" value="1"/>
</dbReference>
<dbReference type="GO" id="GO:0005975">
    <property type="term" value="P:carbohydrate metabolic process"/>
    <property type="evidence" value="ECO:0007669"/>
    <property type="project" value="InterPro"/>
</dbReference>
<feature type="non-terminal residue" evidence="3">
    <location>
        <position position="94"/>
    </location>
</feature>
<dbReference type="InterPro" id="IPR036881">
    <property type="entry name" value="Glyco_hydro_3_C_sf"/>
</dbReference>
<dbReference type="Gene3D" id="3.20.20.300">
    <property type="entry name" value="Glycoside hydrolase, family 3, N-terminal domain"/>
    <property type="match status" value="1"/>
</dbReference>
<keyword evidence="2" id="KW-0378">Hydrolase</keyword>
<evidence type="ECO:0000256" key="1">
    <source>
        <dbReference type="ARBA" id="ARBA00005336"/>
    </source>
</evidence>
<sequence>MVAAVQQGRLRESVVDEAVVRVLRLVRRVREGASTPASPVDVDLHHALARQAAHECAVLLKNEPDADGVTLLPLNMAATGSLAVIGEFARTRAT</sequence>
<dbReference type="InterPro" id="IPR050288">
    <property type="entry name" value="Cellulose_deg_GH3"/>
</dbReference>
<accession>A0A060CLD4</accession>
<protein>
    <submittedName>
        <fullName evidence="3">CAZy families GH3 protein</fullName>
    </submittedName>
</protein>
<proteinExistence type="inferred from homology"/>
<reference evidence="3" key="1">
    <citation type="journal article" date="2013" name="Environ. Microbiol.">
        <title>Seasonally variable intestinal metagenomes of the red palm weevil (Rhynchophorus ferrugineus).</title>
        <authorList>
            <person name="Jia S."/>
            <person name="Zhang X."/>
            <person name="Zhang G."/>
            <person name="Yin A."/>
            <person name="Zhang S."/>
            <person name="Li F."/>
            <person name="Wang L."/>
            <person name="Zhao D."/>
            <person name="Yun Q."/>
            <person name="Tala"/>
            <person name="Wang J."/>
            <person name="Sun G."/>
            <person name="Baabdullah M."/>
            <person name="Yu X."/>
            <person name="Hu S."/>
            <person name="Al-Mssallem I.S."/>
            <person name="Yu J."/>
        </authorList>
    </citation>
    <scope>NUCLEOTIDE SEQUENCE</scope>
</reference>
<dbReference type="PANTHER" id="PTHR42715">
    <property type="entry name" value="BETA-GLUCOSIDASE"/>
    <property type="match status" value="1"/>
</dbReference>
<organism evidence="3">
    <name type="scientific">uncultured Nocardia sp</name>
    <dbReference type="NCBI Taxonomy" id="259309"/>
    <lineage>
        <taxon>Bacteria</taxon>
        <taxon>Bacillati</taxon>
        <taxon>Actinomycetota</taxon>
        <taxon>Actinomycetes</taxon>
        <taxon>Mycobacteriales</taxon>
        <taxon>Nocardiaceae</taxon>
        <taxon>Nocardia</taxon>
        <taxon>environmental samples</taxon>
    </lineage>
</organism>
<dbReference type="EMBL" id="KF126274">
    <property type="protein sequence ID" value="AIA93621.1"/>
    <property type="molecule type" value="Genomic_DNA"/>
</dbReference>